<evidence type="ECO:0000313" key="2">
    <source>
        <dbReference type="EMBL" id="GFS40598.1"/>
    </source>
</evidence>
<protein>
    <submittedName>
        <fullName evidence="2">Uncharacterized protein</fullName>
    </submittedName>
</protein>
<sequence>MVNVDQVRIYHPRERDEGVEKTDGLDGERSKAEQVGTESSKGLAREETSRKKQWRDKRVRSEGSIEFSNNYKRRGIRVKGGHQCEGTGENVVRLLH</sequence>
<evidence type="ECO:0000256" key="1">
    <source>
        <dbReference type="SAM" id="MobiDB-lite"/>
    </source>
</evidence>
<dbReference type="AlphaFoldDB" id="A0A8X6MA44"/>
<feature type="compositionally biased region" description="Basic and acidic residues" evidence="1">
    <location>
        <begin position="11"/>
        <end position="32"/>
    </location>
</feature>
<accession>A0A8X6MA44</accession>
<evidence type="ECO:0000313" key="3">
    <source>
        <dbReference type="Proteomes" id="UP000887013"/>
    </source>
</evidence>
<dbReference type="Proteomes" id="UP000887013">
    <property type="component" value="Unassembled WGS sequence"/>
</dbReference>
<keyword evidence="3" id="KW-1185">Reference proteome</keyword>
<feature type="region of interest" description="Disordered" evidence="1">
    <location>
        <begin position="1"/>
        <end position="62"/>
    </location>
</feature>
<name>A0A8X6MA44_NEPPI</name>
<dbReference type="EMBL" id="BMAW01043682">
    <property type="protein sequence ID" value="GFS40598.1"/>
    <property type="molecule type" value="Genomic_DNA"/>
</dbReference>
<organism evidence="2 3">
    <name type="scientific">Nephila pilipes</name>
    <name type="common">Giant wood spider</name>
    <name type="synonym">Nephila maculata</name>
    <dbReference type="NCBI Taxonomy" id="299642"/>
    <lineage>
        <taxon>Eukaryota</taxon>
        <taxon>Metazoa</taxon>
        <taxon>Ecdysozoa</taxon>
        <taxon>Arthropoda</taxon>
        <taxon>Chelicerata</taxon>
        <taxon>Arachnida</taxon>
        <taxon>Araneae</taxon>
        <taxon>Araneomorphae</taxon>
        <taxon>Entelegynae</taxon>
        <taxon>Araneoidea</taxon>
        <taxon>Nephilidae</taxon>
        <taxon>Nephila</taxon>
    </lineage>
</organism>
<reference evidence="2" key="1">
    <citation type="submission" date="2020-08" db="EMBL/GenBank/DDBJ databases">
        <title>Multicomponent nature underlies the extraordinary mechanical properties of spider dragline silk.</title>
        <authorList>
            <person name="Kono N."/>
            <person name="Nakamura H."/>
            <person name="Mori M."/>
            <person name="Yoshida Y."/>
            <person name="Ohtoshi R."/>
            <person name="Malay A.D."/>
            <person name="Moran D.A.P."/>
            <person name="Tomita M."/>
            <person name="Numata K."/>
            <person name="Arakawa K."/>
        </authorList>
    </citation>
    <scope>NUCLEOTIDE SEQUENCE</scope>
</reference>
<gene>
    <name evidence="2" type="ORF">NPIL_128491</name>
</gene>
<proteinExistence type="predicted"/>
<comment type="caution">
    <text evidence="2">The sequence shown here is derived from an EMBL/GenBank/DDBJ whole genome shotgun (WGS) entry which is preliminary data.</text>
</comment>